<dbReference type="PROSITE" id="PS50212">
    <property type="entry name" value="RASGEF_NTER"/>
    <property type="match status" value="1"/>
</dbReference>
<gene>
    <name evidence="4" type="ORF">SYNPS1DRAFT_29876</name>
</gene>
<evidence type="ECO:0000259" key="3">
    <source>
        <dbReference type="PROSITE" id="PS50212"/>
    </source>
</evidence>
<feature type="compositionally biased region" description="Polar residues" evidence="2">
    <location>
        <begin position="254"/>
        <end position="267"/>
    </location>
</feature>
<feature type="compositionally biased region" description="Low complexity" evidence="2">
    <location>
        <begin position="219"/>
        <end position="228"/>
    </location>
</feature>
<feature type="compositionally biased region" description="Basic residues" evidence="2">
    <location>
        <begin position="1"/>
        <end position="11"/>
    </location>
</feature>
<dbReference type="Proteomes" id="UP000278143">
    <property type="component" value="Unassembled WGS sequence"/>
</dbReference>
<feature type="non-terminal residue" evidence="4">
    <location>
        <position position="665"/>
    </location>
</feature>
<feature type="domain" description="N-terminal Ras-GEF" evidence="3">
    <location>
        <begin position="610"/>
        <end position="665"/>
    </location>
</feature>
<evidence type="ECO:0000313" key="5">
    <source>
        <dbReference type="Proteomes" id="UP000278143"/>
    </source>
</evidence>
<keyword evidence="5" id="KW-1185">Reference proteome</keyword>
<protein>
    <recommendedName>
        <fullName evidence="3">N-terminal Ras-GEF domain-containing protein</fullName>
    </recommendedName>
</protein>
<feature type="region of interest" description="Disordered" evidence="2">
    <location>
        <begin position="1"/>
        <end position="53"/>
    </location>
</feature>
<dbReference type="Gene3D" id="1.20.870.10">
    <property type="entry name" value="Son of sevenless (SoS) protein Chain: S domain 1"/>
    <property type="match status" value="1"/>
</dbReference>
<feature type="region of interest" description="Disordered" evidence="2">
    <location>
        <begin position="536"/>
        <end position="575"/>
    </location>
</feature>
<sequence length="665" mass="71711">MKGMLRGKKKKEAAAEKDAPELCVDGQPCSTPTTPQAILDRRQTSSGGGGGVGHDDNYAAHRNSMFNMLLGRNKIINAITGNSLTTVSTAPSPLGSSAPASYSPAAHPTAIATTPATPTTPASPAVTTLVRRASNRLLNSTRFSSYETLRSTYNANDPMSHRFSRSTEDLAQEMALIDSADVYAGPLVPSTSDPGAYRNVQPSHDVDHTGEAGGIYARQQQQQQQQQQSTTHSHEHPSEEVAAGGNIPTITGGDPSTTHQPPNTNMSGYLAKKTDFRGGWKVYEACMRGGKLYFYKAASQATRHQVSDADGKGMALQVADFDPAASAFLFEPSPAAPLVTQYQFGLKVSELDVTTMRFRRYACVLLFEGRLVICRRKWVRSSRAQASAILLSEEDGANGYYTKWKVDDTYPIQHVEVMEAASTGFDSQSPMNETHPPVATSIHHATTSPAATATATTTAAATAATHGHTRTRSTSGDTANMPTQLGFQIFVASRDEVAAPSTSSTSSIIRLFVARTDEARRTFIRKLHEARQCWEARQHATSTEKKPEAVAPSSSSRTSTEVGGGSGGSRTRRFWGTGRHPELLVADVEQENDGDGNADARDAASTTEIKQYRVLGGSVDAMIHELIHQTARADEREADPDEFLRAFLACYHLFTDAVRLLQELG</sequence>
<proteinExistence type="predicted"/>
<reference evidence="5" key="1">
    <citation type="journal article" date="2018" name="Nat. Microbiol.">
        <title>Leveraging single-cell genomics to expand the fungal tree of life.</title>
        <authorList>
            <person name="Ahrendt S.R."/>
            <person name="Quandt C.A."/>
            <person name="Ciobanu D."/>
            <person name="Clum A."/>
            <person name="Salamov A."/>
            <person name="Andreopoulos B."/>
            <person name="Cheng J.F."/>
            <person name="Woyke T."/>
            <person name="Pelin A."/>
            <person name="Henrissat B."/>
            <person name="Reynolds N.K."/>
            <person name="Benny G.L."/>
            <person name="Smith M.E."/>
            <person name="James T.Y."/>
            <person name="Grigoriev I.V."/>
        </authorList>
    </citation>
    <scope>NUCLEOTIDE SEQUENCE [LARGE SCALE GENOMIC DNA]</scope>
    <source>
        <strain evidence="5">Benny S71-1</strain>
    </source>
</reference>
<keyword evidence="1" id="KW-0344">Guanine-nucleotide releasing factor</keyword>
<evidence type="ECO:0000256" key="1">
    <source>
        <dbReference type="PROSITE-ProRule" id="PRU00135"/>
    </source>
</evidence>
<dbReference type="OrthoDB" id="79452at2759"/>
<dbReference type="GO" id="GO:0005085">
    <property type="term" value="F:guanyl-nucleotide exchange factor activity"/>
    <property type="evidence" value="ECO:0007669"/>
    <property type="project" value="UniProtKB-KW"/>
</dbReference>
<organism evidence="4 5">
    <name type="scientific">Syncephalis pseudoplumigaleata</name>
    <dbReference type="NCBI Taxonomy" id="1712513"/>
    <lineage>
        <taxon>Eukaryota</taxon>
        <taxon>Fungi</taxon>
        <taxon>Fungi incertae sedis</taxon>
        <taxon>Zoopagomycota</taxon>
        <taxon>Zoopagomycotina</taxon>
        <taxon>Zoopagomycetes</taxon>
        <taxon>Zoopagales</taxon>
        <taxon>Piptocephalidaceae</taxon>
        <taxon>Syncephalis</taxon>
    </lineage>
</organism>
<feature type="compositionally biased region" description="Basic and acidic residues" evidence="2">
    <location>
        <begin position="536"/>
        <end position="548"/>
    </location>
</feature>
<name>A0A4P9YWP4_9FUNG</name>
<dbReference type="EMBL" id="KZ990280">
    <property type="protein sequence ID" value="RKP24354.1"/>
    <property type="molecule type" value="Genomic_DNA"/>
</dbReference>
<evidence type="ECO:0000256" key="2">
    <source>
        <dbReference type="SAM" id="MobiDB-lite"/>
    </source>
</evidence>
<dbReference type="SUPFAM" id="SSF50729">
    <property type="entry name" value="PH domain-like"/>
    <property type="match status" value="1"/>
</dbReference>
<feature type="region of interest" description="Disordered" evidence="2">
    <location>
        <begin position="188"/>
        <end position="270"/>
    </location>
</feature>
<accession>A0A4P9YWP4</accession>
<feature type="region of interest" description="Disordered" evidence="2">
    <location>
        <begin position="461"/>
        <end position="480"/>
    </location>
</feature>
<dbReference type="InterPro" id="IPR000651">
    <property type="entry name" value="Ras-like_Gua-exchang_fac_N"/>
</dbReference>
<dbReference type="AlphaFoldDB" id="A0A4P9YWP4"/>
<evidence type="ECO:0000313" key="4">
    <source>
        <dbReference type="EMBL" id="RKP24354.1"/>
    </source>
</evidence>